<gene>
    <name evidence="1" type="ORF">C6P99_24590</name>
</gene>
<sequence length="65" mass="7009">MREAVARAICSARGEDPDHQGDDVARAAYRAGPIEYDARLAAKEAAYTTAVSQYRGYSAKNSSPM</sequence>
<dbReference type="Proteomes" id="UP000237811">
    <property type="component" value="Unassembled WGS sequence"/>
</dbReference>
<protein>
    <recommendedName>
        <fullName evidence="3">Bacteriophage protein</fullName>
    </recommendedName>
</protein>
<evidence type="ECO:0000313" key="1">
    <source>
        <dbReference type="EMBL" id="PRE42266.1"/>
    </source>
</evidence>
<comment type="caution">
    <text evidence="1">The sequence shown here is derived from an EMBL/GenBank/DDBJ whole genome shotgun (WGS) entry which is preliminary data.</text>
</comment>
<reference evidence="1 2" key="1">
    <citation type="submission" date="2018-03" db="EMBL/GenBank/DDBJ databases">
        <authorList>
            <person name="Nguyen K."/>
            <person name="Fouts D."/>
            <person name="Sutton G."/>
        </authorList>
    </citation>
    <scope>NUCLEOTIDE SEQUENCE [LARGE SCALE GENOMIC DNA]</scope>
    <source>
        <strain evidence="1 2">AU14328</strain>
    </source>
</reference>
<evidence type="ECO:0008006" key="3">
    <source>
        <dbReference type="Google" id="ProtNLM"/>
    </source>
</evidence>
<evidence type="ECO:0000313" key="2">
    <source>
        <dbReference type="Proteomes" id="UP000237811"/>
    </source>
</evidence>
<accession>A0AB37ALU4</accession>
<dbReference type="EMBL" id="PVFR01000076">
    <property type="protein sequence ID" value="PRE42266.1"/>
    <property type="molecule type" value="Genomic_DNA"/>
</dbReference>
<proteinExistence type="predicted"/>
<dbReference type="AlphaFoldDB" id="A0AB37ALU4"/>
<organism evidence="1 2">
    <name type="scientific">Burkholderia multivorans</name>
    <dbReference type="NCBI Taxonomy" id="87883"/>
    <lineage>
        <taxon>Bacteria</taxon>
        <taxon>Pseudomonadati</taxon>
        <taxon>Pseudomonadota</taxon>
        <taxon>Betaproteobacteria</taxon>
        <taxon>Burkholderiales</taxon>
        <taxon>Burkholderiaceae</taxon>
        <taxon>Burkholderia</taxon>
        <taxon>Burkholderia cepacia complex</taxon>
    </lineage>
</organism>
<name>A0AB37ALU4_9BURK</name>